<feature type="chain" id="PRO_5023911696" description="Lipoprotein" evidence="1">
    <location>
        <begin position="20"/>
        <end position="219"/>
    </location>
</feature>
<dbReference type="PROSITE" id="PS51257">
    <property type="entry name" value="PROKAR_LIPOPROTEIN"/>
    <property type="match status" value="1"/>
</dbReference>
<proteinExistence type="predicted"/>
<evidence type="ECO:0000313" key="2">
    <source>
        <dbReference type="EMBL" id="KAA9038201.1"/>
    </source>
</evidence>
<keyword evidence="3" id="KW-1185">Reference proteome</keyword>
<dbReference type="RefSeq" id="WP_150415761.1">
    <property type="nucleotide sequence ID" value="NZ_VYQF01000004.1"/>
</dbReference>
<sequence length="219" mass="25453">MRHLLFFLFLFLAACNVSEINTSPPEISNTQVVKLEGGLGVVSLSLPARYDTSFTWIHYSDCGAPCEKRKYRFQPKTLPVYMETGFHYKPLNDSIEQFTIVHNPYISPDDSDKTDNKDFIISFHDHKKFYITHDPTLRTIKWDTIEKIGDRYFSVIVIDKYDSAISAYSKKLLSTTTIKRGTVDFDFELLSKKKDSLTENFIDDAKYYLQTIRIEKSNK</sequence>
<comment type="caution">
    <text evidence="2">The sequence shown here is derived from an EMBL/GenBank/DDBJ whole genome shotgun (WGS) entry which is preliminary data.</text>
</comment>
<name>A0A5J5IHW8_9BACT</name>
<accession>A0A5J5IHW8</accession>
<keyword evidence="1" id="KW-0732">Signal</keyword>
<evidence type="ECO:0000313" key="3">
    <source>
        <dbReference type="Proteomes" id="UP000326903"/>
    </source>
</evidence>
<gene>
    <name evidence="2" type="ORF">FW778_15750</name>
</gene>
<evidence type="ECO:0008006" key="4">
    <source>
        <dbReference type="Google" id="ProtNLM"/>
    </source>
</evidence>
<feature type="signal peptide" evidence="1">
    <location>
        <begin position="1"/>
        <end position="19"/>
    </location>
</feature>
<dbReference type="EMBL" id="VYQF01000004">
    <property type="protein sequence ID" value="KAA9038201.1"/>
    <property type="molecule type" value="Genomic_DNA"/>
</dbReference>
<evidence type="ECO:0000256" key="1">
    <source>
        <dbReference type="SAM" id="SignalP"/>
    </source>
</evidence>
<dbReference type="AlphaFoldDB" id="A0A5J5IHW8"/>
<protein>
    <recommendedName>
        <fullName evidence="4">Lipoprotein</fullName>
    </recommendedName>
</protein>
<reference evidence="2 3" key="1">
    <citation type="submission" date="2019-09" db="EMBL/GenBank/DDBJ databases">
        <title>Draft genome sequence of Ginsengibacter sp. BR5-29.</title>
        <authorList>
            <person name="Im W.-T."/>
        </authorList>
    </citation>
    <scope>NUCLEOTIDE SEQUENCE [LARGE SCALE GENOMIC DNA]</scope>
    <source>
        <strain evidence="2 3">BR5-29</strain>
    </source>
</reference>
<dbReference type="Proteomes" id="UP000326903">
    <property type="component" value="Unassembled WGS sequence"/>
</dbReference>
<organism evidence="2 3">
    <name type="scientific">Ginsengibacter hankyongi</name>
    <dbReference type="NCBI Taxonomy" id="2607284"/>
    <lineage>
        <taxon>Bacteria</taxon>
        <taxon>Pseudomonadati</taxon>
        <taxon>Bacteroidota</taxon>
        <taxon>Chitinophagia</taxon>
        <taxon>Chitinophagales</taxon>
        <taxon>Chitinophagaceae</taxon>
        <taxon>Ginsengibacter</taxon>
    </lineage>
</organism>